<protein>
    <submittedName>
        <fullName evidence="2">Uncharacterized protein</fullName>
    </submittedName>
</protein>
<keyword evidence="1" id="KW-0812">Transmembrane</keyword>
<dbReference type="EMBL" id="JAHLZN010000008">
    <property type="protein sequence ID" value="MBU6113584.1"/>
    <property type="molecule type" value="Genomic_DNA"/>
</dbReference>
<organism evidence="2 3">
    <name type="scientific">Mammaliicoccus lentus</name>
    <name type="common">Staphylococcus lentus</name>
    <dbReference type="NCBI Taxonomy" id="42858"/>
    <lineage>
        <taxon>Bacteria</taxon>
        <taxon>Bacillati</taxon>
        <taxon>Bacillota</taxon>
        <taxon>Bacilli</taxon>
        <taxon>Bacillales</taxon>
        <taxon>Staphylococcaceae</taxon>
        <taxon>Mammaliicoccus</taxon>
    </lineage>
</organism>
<gene>
    <name evidence="2" type="ORF">KQ656_06420</name>
</gene>
<feature type="transmembrane region" description="Helical" evidence="1">
    <location>
        <begin position="77"/>
        <end position="97"/>
    </location>
</feature>
<proteinExistence type="predicted"/>
<reference evidence="2 3" key="1">
    <citation type="submission" date="2021-06" db="EMBL/GenBank/DDBJ databases">
        <title>Staphylococcus lentus K169 genome sequencing.</title>
        <authorList>
            <person name="Sundareshan S."/>
            <person name="Akhila D.S."/>
            <person name="Prachi D."/>
            <person name="Sivakumar R."/>
            <person name="Rajendhran J."/>
            <person name="Isloor S."/>
            <person name="Hegde N.R."/>
        </authorList>
    </citation>
    <scope>NUCLEOTIDE SEQUENCE [LARGE SCALE GENOMIC DNA]</scope>
    <source>
        <strain evidence="2 3">K169</strain>
    </source>
</reference>
<comment type="caution">
    <text evidence="2">The sequence shown here is derived from an EMBL/GenBank/DDBJ whole genome shotgun (WGS) entry which is preliminary data.</text>
</comment>
<evidence type="ECO:0000313" key="2">
    <source>
        <dbReference type="EMBL" id="MBU6113584.1"/>
    </source>
</evidence>
<feature type="transmembrane region" description="Helical" evidence="1">
    <location>
        <begin position="6"/>
        <end position="27"/>
    </location>
</feature>
<keyword evidence="3" id="KW-1185">Reference proteome</keyword>
<accession>A0ABS6GVV4</accession>
<name>A0ABS6GVV4_MAMLE</name>
<dbReference type="Proteomes" id="UP000770161">
    <property type="component" value="Unassembled WGS sequence"/>
</dbReference>
<evidence type="ECO:0000256" key="1">
    <source>
        <dbReference type="SAM" id="Phobius"/>
    </source>
</evidence>
<keyword evidence="1" id="KW-0472">Membrane</keyword>
<evidence type="ECO:0000313" key="3">
    <source>
        <dbReference type="Proteomes" id="UP000770161"/>
    </source>
</evidence>
<sequence length="144" mass="16957">MNWLWLCLLIISVYPFIHVVVYHPLKLAMGEMVHVKRKATLATIIVIIACLVIFFGMAYFFRFNTWKVSLYNTALDMIYIIAPYLSIVIMICALVIIIEKIINIKEKYAIIHIIACILVIMLHVAMWVQLYDVWQHLKEIIYRV</sequence>
<feature type="transmembrane region" description="Helical" evidence="1">
    <location>
        <begin position="109"/>
        <end position="128"/>
    </location>
</feature>
<feature type="transmembrane region" description="Helical" evidence="1">
    <location>
        <begin position="39"/>
        <end position="61"/>
    </location>
</feature>
<dbReference type="RefSeq" id="WP_194200432.1">
    <property type="nucleotide sequence ID" value="NZ_JADGLT010000087.1"/>
</dbReference>
<keyword evidence="1" id="KW-1133">Transmembrane helix</keyword>